<sequence>MADEQDKWLDRETAELLLRGEPLEELESTDPATRERAARLVAALGELSAPPAPTGEELPGEAAALAAFRKVRAERADAAADAPGTLGHGAAPRPLDAGLVRIGPRGDGARRARWSRPLRLGLAAALTVGMVGGVAVAAGTGVLPTPFGGTEPEPAATVSAAASPDRPLAPPSPLDGVQGGSRPGAAPDTPGGGTARDGGGSEDRDADGRDPDGSDGQRSDLAASCRKVRDGRQLDAAHRHALKEAAGGASRVAKYCGNLLGGSGGGTGGRDGAGHGDSGEAAHEGELRQDTGDDRSGNGGRNGKDGKGDRGGKGSQGDKGDKGKGGKKGDDGRGDHGNRDDDGGEGGKGGNGGNGDDDDADIAPPAHGPHRPHTPHAPSAHEPRPQQPPAYAPHAAHSATLA</sequence>
<protein>
    <recommendedName>
        <fullName evidence="5">Extensin</fullName>
    </recommendedName>
</protein>
<keyword evidence="2" id="KW-0812">Transmembrane</keyword>
<proteinExistence type="predicted"/>
<keyword evidence="2" id="KW-0472">Membrane</keyword>
<feature type="transmembrane region" description="Helical" evidence="2">
    <location>
        <begin position="120"/>
        <end position="143"/>
    </location>
</feature>
<feature type="compositionally biased region" description="Basic and acidic residues" evidence="1">
    <location>
        <begin position="199"/>
        <end position="218"/>
    </location>
</feature>
<evidence type="ECO:0000256" key="2">
    <source>
        <dbReference type="SAM" id="Phobius"/>
    </source>
</evidence>
<feature type="region of interest" description="Disordered" evidence="1">
    <location>
        <begin position="147"/>
        <end position="226"/>
    </location>
</feature>
<dbReference type="Proteomes" id="UP001614264">
    <property type="component" value="Unassembled WGS sequence"/>
</dbReference>
<name>A0ABW8BBQ3_9ACTN</name>
<keyword evidence="2" id="KW-1133">Transmembrane helix</keyword>
<feature type="compositionally biased region" description="Low complexity" evidence="1">
    <location>
        <begin position="392"/>
        <end position="402"/>
    </location>
</feature>
<evidence type="ECO:0000313" key="4">
    <source>
        <dbReference type="Proteomes" id="UP001614264"/>
    </source>
</evidence>
<accession>A0ABW8BBQ3</accession>
<keyword evidence="4" id="KW-1185">Reference proteome</keyword>
<dbReference type="RefSeq" id="WP_399593144.1">
    <property type="nucleotide sequence ID" value="NZ_JBITPR010000043.1"/>
</dbReference>
<feature type="region of interest" description="Disordered" evidence="1">
    <location>
        <begin position="267"/>
        <end position="402"/>
    </location>
</feature>
<gene>
    <name evidence="3" type="ORF">AB4829_17780</name>
</gene>
<evidence type="ECO:0000256" key="1">
    <source>
        <dbReference type="SAM" id="MobiDB-lite"/>
    </source>
</evidence>
<reference evidence="3 4" key="1">
    <citation type="submission" date="2024-07" db="EMBL/GenBank/DDBJ databases">
        <title>Whole genome sequencing of Prodigiosin pigment-producing Streptomyces salinarius isolated from rhizosphere soil of Arachis hypogaea.</title>
        <authorList>
            <person name="Vidhya A."/>
            <person name="Ramya S."/>
        </authorList>
    </citation>
    <scope>NUCLEOTIDE SEQUENCE [LARGE SCALE GENOMIC DNA]</scope>
    <source>
        <strain evidence="3 4">VRMG2420</strain>
    </source>
</reference>
<dbReference type="EMBL" id="JBITPR010000043">
    <property type="protein sequence ID" value="MFI7872431.1"/>
    <property type="molecule type" value="Genomic_DNA"/>
</dbReference>
<organism evidence="3 4">
    <name type="scientific">Streptomyces salinarius</name>
    <dbReference type="NCBI Taxonomy" id="2762598"/>
    <lineage>
        <taxon>Bacteria</taxon>
        <taxon>Bacillati</taxon>
        <taxon>Actinomycetota</taxon>
        <taxon>Actinomycetes</taxon>
        <taxon>Kitasatosporales</taxon>
        <taxon>Streptomycetaceae</taxon>
        <taxon>Streptomyces</taxon>
    </lineage>
</organism>
<evidence type="ECO:0000313" key="3">
    <source>
        <dbReference type="EMBL" id="MFI7872431.1"/>
    </source>
</evidence>
<comment type="caution">
    <text evidence="3">The sequence shown here is derived from an EMBL/GenBank/DDBJ whole genome shotgun (WGS) entry which is preliminary data.</text>
</comment>
<evidence type="ECO:0008006" key="5">
    <source>
        <dbReference type="Google" id="ProtNLM"/>
    </source>
</evidence>
<feature type="compositionally biased region" description="Basic and acidic residues" evidence="1">
    <location>
        <begin position="272"/>
        <end position="341"/>
    </location>
</feature>